<feature type="transmembrane region" description="Helical" evidence="2">
    <location>
        <begin position="51"/>
        <end position="72"/>
    </location>
</feature>
<protein>
    <recommendedName>
        <fullName evidence="3">EamA domain-containing protein</fullName>
    </recommendedName>
</protein>
<dbReference type="EMBL" id="NIQC01000015">
    <property type="protein sequence ID" value="OWZ83594.1"/>
    <property type="molecule type" value="Genomic_DNA"/>
</dbReference>
<keyword evidence="2" id="KW-0812">Transmembrane</keyword>
<dbReference type="GO" id="GO:0016020">
    <property type="term" value="C:membrane"/>
    <property type="evidence" value="ECO:0007669"/>
    <property type="project" value="InterPro"/>
</dbReference>
<name>A0A226BZ45_9FIRM</name>
<comment type="similarity">
    <text evidence="1">Belongs to the EamA transporter family.</text>
</comment>
<keyword evidence="2" id="KW-0472">Membrane</keyword>
<dbReference type="InterPro" id="IPR000620">
    <property type="entry name" value="EamA_dom"/>
</dbReference>
<sequence length="133" mass="15041">MCLAIYSIIGRKERSNVSLLTYTFWLYFLSALFLLPIAINDFQLKFGSQEIIAITGLTLFTTPLGHTIYNAALRKVRSFYPCIISTQEVTGGILLGIIFLNEIPTRETIIGAMISLIGIIIIVYHSHHQRQHQ</sequence>
<dbReference type="Proteomes" id="UP000214588">
    <property type="component" value="Unassembled WGS sequence"/>
</dbReference>
<reference evidence="4 5" key="1">
    <citation type="submission" date="2017-06" db="EMBL/GenBank/DDBJ databases">
        <title>Draft Genome Sequence of Natranaerobius trueperi halophilic, alkalithermophilic bacteria from soda lakes.</title>
        <authorList>
            <person name="Zhao B."/>
        </authorList>
    </citation>
    <scope>NUCLEOTIDE SEQUENCE [LARGE SCALE GENOMIC DNA]</scope>
    <source>
        <strain evidence="4 5">DSM 18760</strain>
    </source>
</reference>
<keyword evidence="2" id="KW-1133">Transmembrane helix</keyword>
<feature type="transmembrane region" description="Helical" evidence="2">
    <location>
        <begin position="106"/>
        <end position="124"/>
    </location>
</feature>
<evidence type="ECO:0000256" key="1">
    <source>
        <dbReference type="ARBA" id="ARBA00007362"/>
    </source>
</evidence>
<organism evidence="4 5">
    <name type="scientific">Natranaerobius trueperi</name>
    <dbReference type="NCBI Taxonomy" id="759412"/>
    <lineage>
        <taxon>Bacteria</taxon>
        <taxon>Bacillati</taxon>
        <taxon>Bacillota</taxon>
        <taxon>Clostridia</taxon>
        <taxon>Natranaerobiales</taxon>
        <taxon>Natranaerobiaceae</taxon>
        <taxon>Natranaerobius</taxon>
    </lineage>
</organism>
<gene>
    <name evidence="4" type="ORF">CDO51_07740</name>
</gene>
<accession>A0A226BZ45</accession>
<feature type="domain" description="EamA" evidence="3">
    <location>
        <begin position="2"/>
        <end position="123"/>
    </location>
</feature>
<dbReference type="SUPFAM" id="SSF103481">
    <property type="entry name" value="Multidrug resistance efflux transporter EmrE"/>
    <property type="match status" value="1"/>
</dbReference>
<dbReference type="OrthoDB" id="152892at2"/>
<dbReference type="InterPro" id="IPR037185">
    <property type="entry name" value="EmrE-like"/>
</dbReference>
<feature type="transmembrane region" description="Helical" evidence="2">
    <location>
        <begin position="79"/>
        <end position="100"/>
    </location>
</feature>
<evidence type="ECO:0000259" key="3">
    <source>
        <dbReference type="Pfam" id="PF00892"/>
    </source>
</evidence>
<evidence type="ECO:0000313" key="4">
    <source>
        <dbReference type="EMBL" id="OWZ83594.1"/>
    </source>
</evidence>
<keyword evidence="5" id="KW-1185">Reference proteome</keyword>
<comment type="caution">
    <text evidence="4">The sequence shown here is derived from an EMBL/GenBank/DDBJ whole genome shotgun (WGS) entry which is preliminary data.</text>
</comment>
<evidence type="ECO:0000256" key="2">
    <source>
        <dbReference type="SAM" id="Phobius"/>
    </source>
</evidence>
<feature type="transmembrane region" description="Helical" evidence="2">
    <location>
        <begin position="19"/>
        <end position="39"/>
    </location>
</feature>
<proteinExistence type="inferred from homology"/>
<evidence type="ECO:0000313" key="5">
    <source>
        <dbReference type="Proteomes" id="UP000214588"/>
    </source>
</evidence>
<dbReference type="AlphaFoldDB" id="A0A226BZ45"/>
<dbReference type="Pfam" id="PF00892">
    <property type="entry name" value="EamA"/>
    <property type="match status" value="1"/>
</dbReference>